<gene>
    <name evidence="12" type="ORF">RJ640_008196</name>
</gene>
<dbReference type="InterPro" id="IPR000922">
    <property type="entry name" value="Lectin_gal-bd_dom"/>
</dbReference>
<evidence type="ECO:0000256" key="3">
    <source>
        <dbReference type="ARBA" id="ARBA00009809"/>
    </source>
</evidence>
<protein>
    <recommendedName>
        <fullName evidence="4">beta-galactosidase</fullName>
        <ecNumber evidence="4">3.2.1.23</ecNumber>
    </recommendedName>
</protein>
<dbReference type="EC" id="3.2.1.23" evidence="4"/>
<dbReference type="EMBL" id="JAVXUO010002370">
    <property type="protein sequence ID" value="KAK2973791.1"/>
    <property type="molecule type" value="Genomic_DNA"/>
</dbReference>
<evidence type="ECO:0000256" key="4">
    <source>
        <dbReference type="ARBA" id="ARBA00012756"/>
    </source>
</evidence>
<dbReference type="PROSITE" id="PS50228">
    <property type="entry name" value="SUEL_LECTIN"/>
    <property type="match status" value="1"/>
</dbReference>
<proteinExistence type="inferred from homology"/>
<dbReference type="GO" id="GO:0048046">
    <property type="term" value="C:apoplast"/>
    <property type="evidence" value="ECO:0007669"/>
    <property type="project" value="UniProtKB-SubCell"/>
</dbReference>
<dbReference type="InterPro" id="IPR008979">
    <property type="entry name" value="Galactose-bd-like_sf"/>
</dbReference>
<comment type="similarity">
    <text evidence="3">Belongs to the glycosyl hydrolase 35 family.</text>
</comment>
<keyword evidence="10" id="KW-0326">Glycosidase</keyword>
<dbReference type="PRINTS" id="PR00742">
    <property type="entry name" value="GLHYDRLASE35"/>
</dbReference>
<organism evidence="12 13">
    <name type="scientific">Escallonia rubra</name>
    <dbReference type="NCBI Taxonomy" id="112253"/>
    <lineage>
        <taxon>Eukaryota</taxon>
        <taxon>Viridiplantae</taxon>
        <taxon>Streptophyta</taxon>
        <taxon>Embryophyta</taxon>
        <taxon>Tracheophyta</taxon>
        <taxon>Spermatophyta</taxon>
        <taxon>Magnoliopsida</taxon>
        <taxon>eudicotyledons</taxon>
        <taxon>Gunneridae</taxon>
        <taxon>Pentapetalae</taxon>
        <taxon>asterids</taxon>
        <taxon>campanulids</taxon>
        <taxon>Escalloniales</taxon>
        <taxon>Escalloniaceae</taxon>
        <taxon>Escallonia</taxon>
    </lineage>
</organism>
<comment type="catalytic activity">
    <reaction evidence="1">
        <text>Hydrolysis of terminal non-reducing beta-D-galactose residues in beta-D-galactosides.</text>
        <dbReference type="EC" id="3.2.1.23"/>
    </reaction>
</comment>
<dbReference type="FunFam" id="2.60.120.260:FF:000097">
    <property type="entry name" value="Beta-galactosidase"/>
    <property type="match status" value="1"/>
</dbReference>
<feature type="non-terminal residue" evidence="12">
    <location>
        <position position="270"/>
    </location>
</feature>
<evidence type="ECO:0000256" key="5">
    <source>
        <dbReference type="ARBA" id="ARBA00022523"/>
    </source>
</evidence>
<keyword evidence="9" id="KW-0325">Glycoprotein</keyword>
<keyword evidence="6" id="KW-0964">Secreted</keyword>
<dbReference type="GO" id="GO:0030246">
    <property type="term" value="F:carbohydrate binding"/>
    <property type="evidence" value="ECO:0007669"/>
    <property type="project" value="InterPro"/>
</dbReference>
<keyword evidence="5" id="KW-0052">Apoplast</keyword>
<dbReference type="CDD" id="cd22842">
    <property type="entry name" value="Gal_Rha_Lectin_BGal"/>
    <property type="match status" value="1"/>
</dbReference>
<dbReference type="GO" id="GO:0005975">
    <property type="term" value="P:carbohydrate metabolic process"/>
    <property type="evidence" value="ECO:0007669"/>
    <property type="project" value="InterPro"/>
</dbReference>
<evidence type="ECO:0000259" key="11">
    <source>
        <dbReference type="PROSITE" id="PS50228"/>
    </source>
</evidence>
<comment type="subcellular location">
    <subcellularLocation>
        <location evidence="2">Secreted</location>
        <location evidence="2">Extracellular space</location>
        <location evidence="2">Apoplast</location>
    </subcellularLocation>
</comment>
<comment type="caution">
    <text evidence="12">The sequence shown here is derived from an EMBL/GenBank/DDBJ whole genome shotgun (WGS) entry which is preliminary data.</text>
</comment>
<dbReference type="Gene3D" id="2.60.120.260">
    <property type="entry name" value="Galactose-binding domain-like"/>
    <property type="match status" value="1"/>
</dbReference>
<name>A0AA88R273_9ASTE</name>
<dbReference type="GO" id="GO:0004565">
    <property type="term" value="F:beta-galactosidase activity"/>
    <property type="evidence" value="ECO:0007669"/>
    <property type="project" value="UniProtKB-EC"/>
</dbReference>
<keyword evidence="13" id="KW-1185">Reference proteome</keyword>
<evidence type="ECO:0000256" key="8">
    <source>
        <dbReference type="ARBA" id="ARBA00022801"/>
    </source>
</evidence>
<evidence type="ECO:0000256" key="6">
    <source>
        <dbReference type="ARBA" id="ARBA00022525"/>
    </source>
</evidence>
<dbReference type="Proteomes" id="UP001187471">
    <property type="component" value="Unassembled WGS sequence"/>
</dbReference>
<evidence type="ECO:0000256" key="9">
    <source>
        <dbReference type="ARBA" id="ARBA00023180"/>
    </source>
</evidence>
<dbReference type="InterPro" id="IPR048913">
    <property type="entry name" value="BetaGal_gal-bd"/>
</dbReference>
<evidence type="ECO:0000313" key="12">
    <source>
        <dbReference type="EMBL" id="KAK2973791.1"/>
    </source>
</evidence>
<dbReference type="SUPFAM" id="SSF49785">
    <property type="entry name" value="Galactose-binding domain-like"/>
    <property type="match status" value="1"/>
</dbReference>
<dbReference type="PANTHER" id="PTHR23421">
    <property type="entry name" value="BETA-GALACTOSIDASE RELATED"/>
    <property type="match status" value="1"/>
</dbReference>
<evidence type="ECO:0000256" key="1">
    <source>
        <dbReference type="ARBA" id="ARBA00001412"/>
    </source>
</evidence>
<evidence type="ECO:0000256" key="2">
    <source>
        <dbReference type="ARBA" id="ARBA00004271"/>
    </source>
</evidence>
<keyword evidence="8" id="KW-0378">Hydrolase</keyword>
<sequence length="270" mass="30174">MKTQWVLLDVPEVRSYVLILPITEGAFYEWVGAGLTSAKIQGFNNGIMDLSTNTWIYKIGLQGEHLNIYKPDSLNQVNWVSTSEPPKNQPLTWYKVVVDSPPGDDPIGLDMIHMGKGLAWLNGEEIGRYWPRKSSIHDECVRECDYRGKFSPNKCSTGYHVPRSWFNTSGNILVVFEEKGGDPTQIRFSKRKLSRVCAHVSEDHPSFRLESSYKGADENYQNNVTVQLKCPSGTRISAVNFASFGTPTGSCGSFSKGECHDPNSISSVEK</sequence>
<dbReference type="AlphaFoldDB" id="A0AA88R273"/>
<evidence type="ECO:0000256" key="7">
    <source>
        <dbReference type="ARBA" id="ARBA00022729"/>
    </source>
</evidence>
<dbReference type="Pfam" id="PF21467">
    <property type="entry name" value="BetaGal_gal-bd"/>
    <property type="match status" value="1"/>
</dbReference>
<accession>A0AA88R273</accession>
<evidence type="ECO:0000313" key="13">
    <source>
        <dbReference type="Proteomes" id="UP001187471"/>
    </source>
</evidence>
<evidence type="ECO:0000256" key="10">
    <source>
        <dbReference type="ARBA" id="ARBA00023295"/>
    </source>
</evidence>
<dbReference type="InterPro" id="IPR001944">
    <property type="entry name" value="Glycoside_Hdrlase_35"/>
</dbReference>
<keyword evidence="7" id="KW-0732">Signal</keyword>
<reference evidence="12" key="1">
    <citation type="submission" date="2022-12" db="EMBL/GenBank/DDBJ databases">
        <title>Draft genome assemblies for two species of Escallonia (Escalloniales).</title>
        <authorList>
            <person name="Chanderbali A."/>
            <person name="Dervinis C."/>
            <person name="Anghel I."/>
            <person name="Soltis D."/>
            <person name="Soltis P."/>
            <person name="Zapata F."/>
        </authorList>
    </citation>
    <scope>NUCLEOTIDE SEQUENCE</scope>
    <source>
        <strain evidence="12">UCBG92.1500</strain>
        <tissue evidence="12">Leaf</tissue>
    </source>
</reference>
<feature type="domain" description="SUEL-type lectin" evidence="11">
    <location>
        <begin position="226"/>
        <end position="270"/>
    </location>
</feature>